<dbReference type="InterPro" id="IPR052186">
    <property type="entry name" value="Hydantoin_racemase-like"/>
</dbReference>
<dbReference type="Proteomes" id="UP000249135">
    <property type="component" value="Unassembled WGS sequence"/>
</dbReference>
<comment type="similarity">
    <text evidence="1">Belongs to the HyuE racemase family.</text>
</comment>
<dbReference type="Pfam" id="PF01177">
    <property type="entry name" value="Asp_Glu_race"/>
    <property type="match status" value="1"/>
</dbReference>
<dbReference type="PANTHER" id="PTHR28047:SF5">
    <property type="entry name" value="PROTEIN DCG1"/>
    <property type="match status" value="1"/>
</dbReference>
<evidence type="ECO:0000313" key="3">
    <source>
        <dbReference type="EMBL" id="PZQ74807.1"/>
    </source>
</evidence>
<dbReference type="GO" id="GO:0047661">
    <property type="term" value="F:amino-acid racemase activity"/>
    <property type="evidence" value="ECO:0007669"/>
    <property type="project" value="InterPro"/>
</dbReference>
<protein>
    <submittedName>
        <fullName evidence="3">Asp/Glu racemase</fullName>
    </submittedName>
</protein>
<reference evidence="3 4" key="1">
    <citation type="submission" date="2017-08" db="EMBL/GenBank/DDBJ databases">
        <title>Infants hospitalized years apart are colonized by the same room-sourced microbial strains.</title>
        <authorList>
            <person name="Brooks B."/>
            <person name="Olm M.R."/>
            <person name="Firek B.A."/>
            <person name="Baker R."/>
            <person name="Thomas B.C."/>
            <person name="Morowitz M.J."/>
            <person name="Banfield J.F."/>
        </authorList>
    </citation>
    <scope>NUCLEOTIDE SEQUENCE [LARGE SCALE GENOMIC DNA]</scope>
    <source>
        <strain evidence="3">S2_005_003_R2_41</strain>
    </source>
</reference>
<dbReference type="AlphaFoldDB" id="A0A2W5RW95"/>
<organism evidence="3 4">
    <name type="scientific">Variovorax paradoxus</name>
    <dbReference type="NCBI Taxonomy" id="34073"/>
    <lineage>
        <taxon>Bacteria</taxon>
        <taxon>Pseudomonadati</taxon>
        <taxon>Pseudomonadota</taxon>
        <taxon>Betaproteobacteria</taxon>
        <taxon>Burkholderiales</taxon>
        <taxon>Comamonadaceae</taxon>
        <taxon>Variovorax</taxon>
    </lineage>
</organism>
<feature type="region of interest" description="Disordered" evidence="2">
    <location>
        <begin position="1"/>
        <end position="33"/>
    </location>
</feature>
<evidence type="ECO:0000313" key="4">
    <source>
        <dbReference type="Proteomes" id="UP000249135"/>
    </source>
</evidence>
<gene>
    <name evidence="3" type="ORF">DI563_11330</name>
</gene>
<sequence length="258" mass="26745">MSRPRWMWSARSSGPGPPSRHGPPRPPDGTAMSAIAPRAPHRLRLLVLNPNSTVAMTERVLARLQQLAGDRIVLRGLTAPDGPPVIASRESFAAGASAAQRALAGVTDGWADAVLLACYGDPGLEMLRAQSGVPVLGMAESSVQEAVARGRPFHILTAGREWGPMLREAVARQPGAAALLDGVTTLESTGLAASQDRAGFVLRVQAALDALAAAGAPDCVLGGAGFAGLEDELHYPGRLTDGLRTALGALDKMGRPTF</sequence>
<feature type="compositionally biased region" description="Pro residues" evidence="2">
    <location>
        <begin position="15"/>
        <end position="27"/>
    </location>
</feature>
<proteinExistence type="inferred from homology"/>
<dbReference type="Gene3D" id="3.40.50.12500">
    <property type="match status" value="1"/>
</dbReference>
<dbReference type="PANTHER" id="PTHR28047">
    <property type="entry name" value="PROTEIN DCG1"/>
    <property type="match status" value="1"/>
</dbReference>
<dbReference type="InterPro" id="IPR053714">
    <property type="entry name" value="Iso_Racemase_Enz_sf"/>
</dbReference>
<comment type="caution">
    <text evidence="3">The sequence shown here is derived from an EMBL/GenBank/DDBJ whole genome shotgun (WGS) entry which is preliminary data.</text>
</comment>
<dbReference type="InterPro" id="IPR015942">
    <property type="entry name" value="Asp/Glu/hydantoin_racemase"/>
</dbReference>
<dbReference type="EMBL" id="QFPP01000113">
    <property type="protein sequence ID" value="PZQ74807.1"/>
    <property type="molecule type" value="Genomic_DNA"/>
</dbReference>
<evidence type="ECO:0000256" key="1">
    <source>
        <dbReference type="ARBA" id="ARBA00038414"/>
    </source>
</evidence>
<name>A0A2W5RW95_VARPD</name>
<evidence type="ECO:0000256" key="2">
    <source>
        <dbReference type="SAM" id="MobiDB-lite"/>
    </source>
</evidence>
<accession>A0A2W5RW95</accession>